<organism evidence="1">
    <name type="scientific">Teratosphaeria zuluensis</name>
    <dbReference type="NCBI Taxonomy" id="658931"/>
    <lineage>
        <taxon>Eukaryota</taxon>
        <taxon>Fungi</taxon>
        <taxon>Dikarya</taxon>
        <taxon>Ascomycota</taxon>
        <taxon>Pezizomycotina</taxon>
        <taxon>Dothideomycetes</taxon>
        <taxon>Dothideomycetidae</taxon>
        <taxon>Mycosphaerellales</taxon>
        <taxon>Teratosphaeriaceae</taxon>
        <taxon>Teratosphaeria</taxon>
    </lineage>
</organism>
<accession>A0A5C0PW23</accession>
<reference evidence="1" key="1">
    <citation type="submission" date="2019-06" db="EMBL/GenBank/DDBJ databases">
        <title>Genomic characterization of mating type loci and mating type distribution in two apparently asexual plantation tree pathogens.</title>
        <authorList>
            <person name="Aylward J."/>
            <person name="Dreyer L.L."/>
            <person name="Havenga M."/>
            <person name="Roets F."/>
            <person name="Wingfield B.D."/>
            <person name="Wingfield M.J."/>
        </authorList>
    </citation>
    <scope>NUCLEOTIDE SEQUENCE</scope>
    <source>
        <strain evidence="1">CBS119470</strain>
    </source>
</reference>
<sequence length="315" mass="35195">MDVLSDNFPLLRPGIQAPTATETLEEKSKASPGNASSPIGLLERLSELEIATIRDDDDVVSAEDIALSLSENLQQLADLLQHPEKFENEETRKAYFRRAGRILRGMGNANKMWQGTRSAVREFEEDDDERKLSDISLVRSSSKAAPWSAWCRSVRPVADKEVVGLARNDDSLVLASEQHLPRGGLGIMGQWQLGVRRVVNGILDDVQDEARRAIINSQQASFQNTVYTNTPDLGVYQPRETTQCWTFAEPHEQLMPSHTSVVHENIASLATIASRLRKSVVNTGGDYREMGMQRWYSAPGLWAQRANVVWDPRAL</sequence>
<proteinExistence type="predicted"/>
<dbReference type="AlphaFoldDB" id="A0A5C0PW23"/>
<evidence type="ECO:0000313" key="1">
    <source>
        <dbReference type="EMBL" id="QEJ80698.1"/>
    </source>
</evidence>
<dbReference type="EMBL" id="MN119556">
    <property type="protein sequence ID" value="QEJ80698.1"/>
    <property type="molecule type" value="Genomic_DNA"/>
</dbReference>
<protein>
    <submittedName>
        <fullName evidence="1">Putative MAT1-1-10 protein</fullName>
    </submittedName>
</protein>
<name>A0A5C0PW23_9PEZI</name>
<gene>
    <name evidence="1" type="primary">MAT1-1-10</name>
</gene>